<dbReference type="EMBL" id="AFYH01015675">
    <property type="status" value="NOT_ANNOTATED_CDS"/>
    <property type="molecule type" value="Genomic_DNA"/>
</dbReference>
<evidence type="ECO:0000256" key="6">
    <source>
        <dbReference type="ARBA" id="ARBA00023274"/>
    </source>
</evidence>
<evidence type="ECO:0000313" key="12">
    <source>
        <dbReference type="Proteomes" id="UP000008672"/>
    </source>
</evidence>
<dbReference type="FunCoup" id="H3BGY5">
    <property type="interactions" value="1738"/>
</dbReference>
<evidence type="ECO:0000256" key="8">
    <source>
        <dbReference type="ARBA" id="ARBA00035528"/>
    </source>
</evidence>
<accession>H3BGY5</accession>
<gene>
    <name evidence="11" type="primary">MRPS15</name>
</gene>
<feature type="region of interest" description="Disordered" evidence="10">
    <location>
        <begin position="247"/>
        <end position="269"/>
    </location>
</feature>
<keyword evidence="12" id="KW-1185">Reference proteome</keyword>
<evidence type="ECO:0000256" key="3">
    <source>
        <dbReference type="ARBA" id="ARBA00022946"/>
    </source>
</evidence>
<keyword evidence="6 9" id="KW-0687">Ribonucleoprotein</keyword>
<evidence type="ECO:0000256" key="2">
    <source>
        <dbReference type="ARBA" id="ARBA00008434"/>
    </source>
</evidence>
<dbReference type="STRING" id="7897.ENSLACP00000021156"/>
<dbReference type="InterPro" id="IPR005290">
    <property type="entry name" value="Ribosomal_uS15_bac-type"/>
</dbReference>
<sequence>MLLRRLVTSALAREEWSRFYGLLGRDRLVNVGSCCVTLRPFHQSLEPREGGQGNASLVAQTVRNYARVSRKKAEFPSQLEDLPPTMLKKEYKDVPIAEKTDDLVRKLLSLEMASHKDKLKLKTEHLIKKVQRSPSDSGSIEVKIAILTAKIRNYQEHLQKHRKDKANKRHMLMAIDKRKKMLKHLRQTRYAVFENVCQQLGIQYTFPPEYYRKVTKRWAAKKALCIKVFQEVKKRQAARRLKQKAAARAATALPSREASAEDAKEGAPV</sequence>
<keyword evidence="4 9" id="KW-0689">Ribosomal protein</keyword>
<dbReference type="Proteomes" id="UP000008672">
    <property type="component" value="Unassembled WGS sequence"/>
</dbReference>
<organism evidence="11 12">
    <name type="scientific">Latimeria chalumnae</name>
    <name type="common">Coelacanth</name>
    <dbReference type="NCBI Taxonomy" id="7897"/>
    <lineage>
        <taxon>Eukaryota</taxon>
        <taxon>Metazoa</taxon>
        <taxon>Chordata</taxon>
        <taxon>Craniata</taxon>
        <taxon>Vertebrata</taxon>
        <taxon>Euteleostomi</taxon>
        <taxon>Coelacanthiformes</taxon>
        <taxon>Coelacanthidae</taxon>
        <taxon>Latimeria</taxon>
    </lineage>
</organism>
<dbReference type="PANTHER" id="PTHR46685">
    <property type="entry name" value="28S RIBOSOMAL PROTEIN S15, MITOCHONDRIAL"/>
    <property type="match status" value="1"/>
</dbReference>
<dbReference type="FunFam" id="1.10.287.10:FF:000015">
    <property type="entry name" value="Mitochondrial ribosomal protein S15"/>
    <property type="match status" value="1"/>
</dbReference>
<dbReference type="OrthoDB" id="441444at2759"/>
<dbReference type="Ensembl" id="ENSLACT00000021296.1">
    <property type="protein sequence ID" value="ENSLACP00000021156.1"/>
    <property type="gene ID" value="ENSLACG00000018586.1"/>
</dbReference>
<evidence type="ECO:0000256" key="1">
    <source>
        <dbReference type="ARBA" id="ARBA00004173"/>
    </source>
</evidence>
<feature type="compositionally biased region" description="Basic and acidic residues" evidence="10">
    <location>
        <begin position="258"/>
        <end position="269"/>
    </location>
</feature>
<evidence type="ECO:0000256" key="10">
    <source>
        <dbReference type="SAM" id="MobiDB-lite"/>
    </source>
</evidence>
<reference evidence="11" key="2">
    <citation type="submission" date="2025-08" db="UniProtKB">
        <authorList>
            <consortium name="Ensembl"/>
        </authorList>
    </citation>
    <scope>IDENTIFICATION</scope>
</reference>
<comment type="similarity">
    <text evidence="2 9">Belongs to the universal ribosomal protein uS15 family.</text>
</comment>
<dbReference type="InterPro" id="IPR052137">
    <property type="entry name" value="uS15_ribosomal"/>
</dbReference>
<dbReference type="AlphaFoldDB" id="H3BGY5"/>
<dbReference type="InterPro" id="IPR000589">
    <property type="entry name" value="Ribosomal_uS15"/>
</dbReference>
<dbReference type="GO" id="GO:0003735">
    <property type="term" value="F:structural constituent of ribosome"/>
    <property type="evidence" value="ECO:0007669"/>
    <property type="project" value="InterPro"/>
</dbReference>
<dbReference type="SUPFAM" id="SSF47060">
    <property type="entry name" value="S15/NS1 RNA-binding domain"/>
    <property type="match status" value="1"/>
</dbReference>
<keyword evidence="5" id="KW-0496">Mitochondrion</keyword>
<dbReference type="CDD" id="cd00353">
    <property type="entry name" value="Ribosomal_S15p_S13e"/>
    <property type="match status" value="1"/>
</dbReference>
<reference evidence="11" key="3">
    <citation type="submission" date="2025-09" db="UniProtKB">
        <authorList>
            <consortium name="Ensembl"/>
        </authorList>
    </citation>
    <scope>IDENTIFICATION</scope>
</reference>
<name>H3BGY5_LATCH</name>
<dbReference type="OMA" id="EHLHMHP"/>
<dbReference type="HOGENOM" id="CLU_094627_1_1_1"/>
<evidence type="ECO:0000256" key="9">
    <source>
        <dbReference type="RuleBase" id="RU003919"/>
    </source>
</evidence>
<dbReference type="GeneID" id="102353850"/>
<dbReference type="GO" id="GO:0003723">
    <property type="term" value="F:RNA binding"/>
    <property type="evidence" value="ECO:0007669"/>
    <property type="project" value="TreeGrafter"/>
</dbReference>
<keyword evidence="3" id="KW-0809">Transit peptide</keyword>
<dbReference type="KEGG" id="lcm:102353850"/>
<protein>
    <recommendedName>
        <fullName evidence="7">Small ribosomal subunit protein uS15m</fullName>
    </recommendedName>
    <alternativeName>
        <fullName evidence="8">28S ribosomal protein S15, mitochondrial</fullName>
    </alternativeName>
</protein>
<dbReference type="GO" id="GO:0032543">
    <property type="term" value="P:mitochondrial translation"/>
    <property type="evidence" value="ECO:0007669"/>
    <property type="project" value="TreeGrafter"/>
</dbReference>
<dbReference type="Gene3D" id="1.10.287.10">
    <property type="entry name" value="S15/NS1, RNA-binding"/>
    <property type="match status" value="1"/>
</dbReference>
<dbReference type="PANTHER" id="PTHR46685:SF1">
    <property type="entry name" value="SMALL RIBOSOMAL SUBUNIT PROTEIN US15M"/>
    <property type="match status" value="1"/>
</dbReference>
<dbReference type="CTD" id="64960"/>
<evidence type="ECO:0000256" key="5">
    <source>
        <dbReference type="ARBA" id="ARBA00023128"/>
    </source>
</evidence>
<dbReference type="EMBL" id="AFYH01015676">
    <property type="status" value="NOT_ANNOTATED_CDS"/>
    <property type="molecule type" value="Genomic_DNA"/>
</dbReference>
<comment type="subcellular location">
    <subcellularLocation>
        <location evidence="1">Mitochondrion</location>
    </subcellularLocation>
</comment>
<dbReference type="NCBIfam" id="TIGR00952">
    <property type="entry name" value="S15_bact"/>
    <property type="match status" value="1"/>
</dbReference>
<dbReference type="eggNOG" id="KOG2815">
    <property type="taxonomic scope" value="Eukaryota"/>
</dbReference>
<evidence type="ECO:0000256" key="7">
    <source>
        <dbReference type="ARBA" id="ARBA00035249"/>
    </source>
</evidence>
<dbReference type="Bgee" id="ENSLACG00000018586">
    <property type="expression patterns" value="Expressed in muscle tissue and 6 other cell types or tissues"/>
</dbReference>
<reference evidence="12" key="1">
    <citation type="submission" date="2011-08" db="EMBL/GenBank/DDBJ databases">
        <title>The draft genome of Latimeria chalumnae.</title>
        <authorList>
            <person name="Di Palma F."/>
            <person name="Alfoldi J."/>
            <person name="Johnson J."/>
            <person name="Berlin A."/>
            <person name="Gnerre S."/>
            <person name="Jaffe D."/>
            <person name="MacCallum I."/>
            <person name="Young S."/>
            <person name="Walker B.J."/>
            <person name="Lander E."/>
            <person name="Lindblad-Toh K."/>
        </authorList>
    </citation>
    <scope>NUCLEOTIDE SEQUENCE [LARGE SCALE GENOMIC DNA]</scope>
    <source>
        <strain evidence="12">Wild caught</strain>
    </source>
</reference>
<dbReference type="InParanoid" id="H3BGY5"/>
<dbReference type="GeneTree" id="ENSGT00390000001737"/>
<evidence type="ECO:0000313" key="11">
    <source>
        <dbReference type="Ensembl" id="ENSLACP00000021156.1"/>
    </source>
</evidence>
<dbReference type="GO" id="GO:0005763">
    <property type="term" value="C:mitochondrial small ribosomal subunit"/>
    <property type="evidence" value="ECO:0007669"/>
    <property type="project" value="TreeGrafter"/>
</dbReference>
<proteinExistence type="inferred from homology"/>
<dbReference type="RefSeq" id="XP_005988834.1">
    <property type="nucleotide sequence ID" value="XM_005988772.3"/>
</dbReference>
<dbReference type="HAMAP" id="MF_01343_B">
    <property type="entry name" value="Ribosomal_uS15_B"/>
    <property type="match status" value="1"/>
</dbReference>
<dbReference type="EMBL" id="AFYH01015674">
    <property type="status" value="NOT_ANNOTATED_CDS"/>
    <property type="molecule type" value="Genomic_DNA"/>
</dbReference>
<evidence type="ECO:0000256" key="4">
    <source>
        <dbReference type="ARBA" id="ARBA00022980"/>
    </source>
</evidence>
<dbReference type="Pfam" id="PF00312">
    <property type="entry name" value="Ribosomal_S15"/>
    <property type="match status" value="1"/>
</dbReference>
<dbReference type="InterPro" id="IPR009068">
    <property type="entry name" value="uS15_NS1_RNA-bd_sf"/>
</dbReference>
<dbReference type="SMART" id="SM01387">
    <property type="entry name" value="Ribosomal_S15"/>
    <property type="match status" value="1"/>
</dbReference>